<keyword evidence="2" id="KW-1185">Reference proteome</keyword>
<dbReference type="Proteomes" id="UP000177625">
    <property type="component" value="Unassembled WGS sequence"/>
</dbReference>
<gene>
    <name evidence="1" type="ORF">RSE6_02427</name>
</gene>
<dbReference type="AlphaFoldDB" id="A0A1E1M071"/>
<reference evidence="2" key="1">
    <citation type="submission" date="2016-03" db="EMBL/GenBank/DDBJ databases">
        <authorList>
            <person name="Guldener U."/>
        </authorList>
    </citation>
    <scope>NUCLEOTIDE SEQUENCE [LARGE SCALE GENOMIC DNA]</scope>
</reference>
<dbReference type="EMBL" id="FJVC01000094">
    <property type="protein sequence ID" value="CZT42510.1"/>
    <property type="molecule type" value="Genomic_DNA"/>
</dbReference>
<protein>
    <submittedName>
        <fullName evidence="1">Uncharacterized protein</fullName>
    </submittedName>
</protein>
<organism evidence="1 2">
    <name type="scientific">Rhynchosporium secalis</name>
    <name type="common">Barley scald fungus</name>
    <dbReference type="NCBI Taxonomy" id="38038"/>
    <lineage>
        <taxon>Eukaryota</taxon>
        <taxon>Fungi</taxon>
        <taxon>Dikarya</taxon>
        <taxon>Ascomycota</taxon>
        <taxon>Pezizomycotina</taxon>
        <taxon>Leotiomycetes</taxon>
        <taxon>Helotiales</taxon>
        <taxon>Ploettnerulaceae</taxon>
        <taxon>Rhynchosporium</taxon>
    </lineage>
</organism>
<evidence type="ECO:0000313" key="1">
    <source>
        <dbReference type="EMBL" id="CZT42510.1"/>
    </source>
</evidence>
<evidence type="ECO:0000313" key="2">
    <source>
        <dbReference type="Proteomes" id="UP000177625"/>
    </source>
</evidence>
<sequence>MPGFSPSGHARLEVLVTKIEVYKESYGRNEEFASIEDLRGADCICAVGGSNSACAAEIPAKSSLGRNSEA</sequence>
<accession>A0A1E1M071</accession>
<name>A0A1E1M071_RHYSE</name>
<proteinExistence type="predicted"/>